<keyword evidence="6" id="KW-1185">Reference proteome</keyword>
<comment type="caution">
    <text evidence="5">The sequence shown here is derived from an EMBL/GenBank/DDBJ whole genome shotgun (WGS) entry which is preliminary data.</text>
</comment>
<dbReference type="Proteomes" id="UP001200145">
    <property type="component" value="Unassembled WGS sequence"/>
</dbReference>
<evidence type="ECO:0000256" key="1">
    <source>
        <dbReference type="ARBA" id="ARBA00022603"/>
    </source>
</evidence>
<dbReference type="SUPFAM" id="SSF53335">
    <property type="entry name" value="S-adenosyl-L-methionine-dependent methyltransferases"/>
    <property type="match status" value="1"/>
</dbReference>
<proteinExistence type="predicted"/>
<keyword evidence="2" id="KW-0808">Transferase</keyword>
<dbReference type="InterPro" id="IPR029063">
    <property type="entry name" value="SAM-dependent_MTases_sf"/>
</dbReference>
<name>A0ABS9BE58_9BACT</name>
<evidence type="ECO:0000259" key="4">
    <source>
        <dbReference type="Pfam" id="PF13649"/>
    </source>
</evidence>
<evidence type="ECO:0000313" key="6">
    <source>
        <dbReference type="Proteomes" id="UP001200145"/>
    </source>
</evidence>
<protein>
    <submittedName>
        <fullName evidence="5">Methyltransferase domain-containing protein</fullName>
    </submittedName>
</protein>
<dbReference type="Gene3D" id="2.20.25.110">
    <property type="entry name" value="S-adenosyl-L-methionine-dependent methyltransferases"/>
    <property type="match status" value="1"/>
</dbReference>
<keyword evidence="1 5" id="KW-0489">Methyltransferase</keyword>
<evidence type="ECO:0000313" key="5">
    <source>
        <dbReference type="EMBL" id="MCF1713418.1"/>
    </source>
</evidence>
<reference evidence="5 6" key="1">
    <citation type="submission" date="2022-01" db="EMBL/GenBank/DDBJ databases">
        <title>Flavihumibacter sp. nov., isolated from sediment of a river.</title>
        <authorList>
            <person name="Liu H."/>
        </authorList>
    </citation>
    <scope>NUCLEOTIDE SEQUENCE [LARGE SCALE GENOMIC DNA]</scope>
    <source>
        <strain evidence="5 6">RY-1</strain>
    </source>
</reference>
<dbReference type="InterPro" id="IPR041698">
    <property type="entry name" value="Methyltransf_25"/>
</dbReference>
<dbReference type="Gene3D" id="3.40.50.150">
    <property type="entry name" value="Vaccinia Virus protein VP39"/>
    <property type="match status" value="1"/>
</dbReference>
<evidence type="ECO:0000256" key="2">
    <source>
        <dbReference type="ARBA" id="ARBA00022679"/>
    </source>
</evidence>
<organism evidence="5 6">
    <name type="scientific">Flavihumibacter fluminis</name>
    <dbReference type="NCBI Taxonomy" id="2909236"/>
    <lineage>
        <taxon>Bacteria</taxon>
        <taxon>Pseudomonadati</taxon>
        <taxon>Bacteroidota</taxon>
        <taxon>Chitinophagia</taxon>
        <taxon>Chitinophagales</taxon>
        <taxon>Chitinophagaceae</taxon>
        <taxon>Flavihumibacter</taxon>
    </lineage>
</organism>
<dbReference type="CDD" id="cd02440">
    <property type="entry name" value="AdoMet_MTases"/>
    <property type="match status" value="1"/>
</dbReference>
<dbReference type="RefSeq" id="WP_234863950.1">
    <property type="nucleotide sequence ID" value="NZ_JAKEVY010000001.1"/>
</dbReference>
<dbReference type="PANTHER" id="PTHR43464:SF19">
    <property type="entry name" value="UBIQUINONE BIOSYNTHESIS O-METHYLTRANSFERASE, MITOCHONDRIAL"/>
    <property type="match status" value="1"/>
</dbReference>
<dbReference type="GO" id="GO:0032259">
    <property type="term" value="P:methylation"/>
    <property type="evidence" value="ECO:0007669"/>
    <property type="project" value="UniProtKB-KW"/>
</dbReference>
<feature type="domain" description="Methyltransferase" evidence="4">
    <location>
        <begin position="49"/>
        <end position="140"/>
    </location>
</feature>
<gene>
    <name evidence="5" type="ORF">L0U88_02100</name>
</gene>
<evidence type="ECO:0000256" key="3">
    <source>
        <dbReference type="ARBA" id="ARBA00022691"/>
    </source>
</evidence>
<sequence length="252" mass="29675">MAAVEWFEKWFDSPYYPVLYHQRDEAEADAFVDRLINHLDPLPAGSRLLDIACGRGRHAQHLASKGFDVTGIDLSPRSIEAAQQYASDTLHFYLHDMRLPFWVNYFDYAFNFFTSFGYFRTERENYNAIRTMANALKPGGTLVIDYLNTHYTEDNLQYTQEEEYRGVKFYITKWFDETHFHKKIEIMDEQLSEPLVFTEQVAKYSLGDMTDMLAFHNLQVQEVYGDYFFGHYDVKKSPRMIVLAKKFLPPNS</sequence>
<dbReference type="Pfam" id="PF13649">
    <property type="entry name" value="Methyltransf_25"/>
    <property type="match status" value="1"/>
</dbReference>
<keyword evidence="3" id="KW-0949">S-adenosyl-L-methionine</keyword>
<accession>A0ABS9BE58</accession>
<dbReference type="GO" id="GO:0008168">
    <property type="term" value="F:methyltransferase activity"/>
    <property type="evidence" value="ECO:0007669"/>
    <property type="project" value="UniProtKB-KW"/>
</dbReference>
<dbReference type="PANTHER" id="PTHR43464">
    <property type="entry name" value="METHYLTRANSFERASE"/>
    <property type="match status" value="1"/>
</dbReference>
<dbReference type="EMBL" id="JAKEVY010000001">
    <property type="protein sequence ID" value="MCF1713418.1"/>
    <property type="molecule type" value="Genomic_DNA"/>
</dbReference>